<name>A0A9Y2ICM2_9PSEU</name>
<reference evidence="1 2" key="1">
    <citation type="submission" date="2023-06" db="EMBL/GenBank/DDBJ databases">
        <authorList>
            <person name="Oyuntsetseg B."/>
            <person name="Kim S.B."/>
        </authorList>
    </citation>
    <scope>NUCLEOTIDE SEQUENCE [LARGE SCALE GENOMIC DNA]</scope>
    <source>
        <strain evidence="1 2">2-15</strain>
    </source>
</reference>
<dbReference type="AlphaFoldDB" id="A0A9Y2ICM2"/>
<evidence type="ECO:0000313" key="2">
    <source>
        <dbReference type="Proteomes" id="UP001236014"/>
    </source>
</evidence>
<protein>
    <submittedName>
        <fullName evidence="1">Polyketide cyclase</fullName>
    </submittedName>
</protein>
<evidence type="ECO:0000313" key="1">
    <source>
        <dbReference type="EMBL" id="WIX77074.1"/>
    </source>
</evidence>
<gene>
    <name evidence="1" type="ORF">QRX50_37580</name>
</gene>
<dbReference type="RefSeq" id="WP_285967816.1">
    <property type="nucleotide sequence ID" value="NZ_CP127294.1"/>
</dbReference>
<proteinExistence type="predicted"/>
<dbReference type="InterPro" id="IPR023393">
    <property type="entry name" value="START-like_dom_sf"/>
</dbReference>
<dbReference type="Proteomes" id="UP001236014">
    <property type="component" value="Chromosome"/>
</dbReference>
<dbReference type="SUPFAM" id="SSF55961">
    <property type="entry name" value="Bet v1-like"/>
    <property type="match status" value="1"/>
</dbReference>
<keyword evidence="2" id="KW-1185">Reference proteome</keyword>
<accession>A0A9Y2ICM2</accession>
<sequence>MLGDRWGVSDSEIVRSYPCDDFVTSPALQAWRGVGVRAPSEAVWPWVTQVRLAPYSYDWIDNLGRRSPRELVDLPEPHVGEKFTTAGGRRLGRIVSVDPGEQLTSVIMGAYMSYVLVPQDPDRTRLLFKLVMQTNRWVARGLSVGDLIMARRQLLNLKLLAERHRAEV</sequence>
<dbReference type="EMBL" id="CP127294">
    <property type="protein sequence ID" value="WIX77074.1"/>
    <property type="molecule type" value="Genomic_DNA"/>
</dbReference>
<dbReference type="KEGG" id="acab:QRX50_37580"/>
<organism evidence="1 2">
    <name type="scientific">Amycolatopsis carbonis</name>
    <dbReference type="NCBI Taxonomy" id="715471"/>
    <lineage>
        <taxon>Bacteria</taxon>
        <taxon>Bacillati</taxon>
        <taxon>Actinomycetota</taxon>
        <taxon>Actinomycetes</taxon>
        <taxon>Pseudonocardiales</taxon>
        <taxon>Pseudonocardiaceae</taxon>
        <taxon>Amycolatopsis</taxon>
    </lineage>
</organism>
<dbReference type="Gene3D" id="3.30.530.20">
    <property type="match status" value="1"/>
</dbReference>